<evidence type="ECO:0000256" key="6">
    <source>
        <dbReference type="ARBA" id="ARBA00023065"/>
    </source>
</evidence>
<dbReference type="InterPro" id="IPR011250">
    <property type="entry name" value="OMP/PagP_B-barrel"/>
</dbReference>
<keyword evidence="6" id="KW-0406">Ion transport</keyword>
<dbReference type="InterPro" id="IPR036737">
    <property type="entry name" value="OmpA-like_sf"/>
</dbReference>
<evidence type="ECO:0000256" key="1">
    <source>
        <dbReference type="ARBA" id="ARBA00004571"/>
    </source>
</evidence>
<dbReference type="InterPro" id="IPR050330">
    <property type="entry name" value="Bact_OuterMem_StrucFunc"/>
</dbReference>
<evidence type="ECO:0000256" key="11">
    <source>
        <dbReference type="SAM" id="SignalP"/>
    </source>
</evidence>
<reference evidence="14" key="1">
    <citation type="journal article" date="2019" name="Int. J. Syst. Evol. Microbiol.">
        <title>The Global Catalogue of Microorganisms (GCM) 10K type strain sequencing project: providing services to taxonomists for standard genome sequencing and annotation.</title>
        <authorList>
            <consortium name="The Broad Institute Genomics Platform"/>
            <consortium name="The Broad Institute Genome Sequencing Center for Infectious Disease"/>
            <person name="Wu L."/>
            <person name="Ma J."/>
        </authorList>
    </citation>
    <scope>NUCLEOTIDE SEQUENCE [LARGE SCALE GENOMIC DNA]</scope>
    <source>
        <strain evidence="14">CGMCC 1.7003</strain>
    </source>
</reference>
<dbReference type="Proteomes" id="UP000659697">
    <property type="component" value="Unassembled WGS sequence"/>
</dbReference>
<comment type="subcellular location">
    <subcellularLocation>
        <location evidence="1">Cell outer membrane</location>
        <topology evidence="1">Multi-pass membrane protein</topology>
    </subcellularLocation>
</comment>
<gene>
    <name evidence="13" type="primary">ompA</name>
    <name evidence="13" type="ORF">GCM10010919_08750</name>
</gene>
<dbReference type="Pfam" id="PF00691">
    <property type="entry name" value="OmpA"/>
    <property type="match status" value="1"/>
</dbReference>
<dbReference type="PROSITE" id="PS51123">
    <property type="entry name" value="OMPA_2"/>
    <property type="match status" value="1"/>
</dbReference>
<evidence type="ECO:0000313" key="13">
    <source>
        <dbReference type="EMBL" id="GHG63239.1"/>
    </source>
</evidence>
<dbReference type="CDD" id="cd07185">
    <property type="entry name" value="OmpA_C-like"/>
    <property type="match status" value="1"/>
</dbReference>
<dbReference type="PRINTS" id="PR01021">
    <property type="entry name" value="OMPADOMAIN"/>
</dbReference>
<evidence type="ECO:0000313" key="14">
    <source>
        <dbReference type="Proteomes" id="UP000659697"/>
    </source>
</evidence>
<dbReference type="InterPro" id="IPR000498">
    <property type="entry name" value="OmpA-like_TM_dom"/>
</dbReference>
<keyword evidence="5" id="KW-0812">Transmembrane</keyword>
<dbReference type="SUPFAM" id="SSF56925">
    <property type="entry name" value="OMPA-like"/>
    <property type="match status" value="1"/>
</dbReference>
<keyword evidence="4" id="KW-1134">Transmembrane beta strand</keyword>
<dbReference type="InterPro" id="IPR006665">
    <property type="entry name" value="OmpA-like"/>
</dbReference>
<keyword evidence="7" id="KW-0626">Porin</keyword>
<evidence type="ECO:0000256" key="4">
    <source>
        <dbReference type="ARBA" id="ARBA00022452"/>
    </source>
</evidence>
<keyword evidence="8 10" id="KW-0472">Membrane</keyword>
<evidence type="ECO:0000256" key="8">
    <source>
        <dbReference type="ARBA" id="ARBA00023136"/>
    </source>
</evidence>
<accession>A0ABQ3KWZ7</accession>
<name>A0ABQ3KWZ7_9ALTE</name>
<keyword evidence="14" id="KW-1185">Reference proteome</keyword>
<dbReference type="InterPro" id="IPR006664">
    <property type="entry name" value="OMP_bac"/>
</dbReference>
<feature type="domain" description="OmpA-like" evidence="12">
    <location>
        <begin position="262"/>
        <end position="383"/>
    </location>
</feature>
<evidence type="ECO:0000256" key="5">
    <source>
        <dbReference type="ARBA" id="ARBA00022692"/>
    </source>
</evidence>
<feature type="chain" id="PRO_5046970543" evidence="11">
    <location>
        <begin position="37"/>
        <end position="383"/>
    </location>
</feature>
<protein>
    <submittedName>
        <fullName evidence="13">Porin OmpA</fullName>
    </submittedName>
</protein>
<organism evidence="13 14">
    <name type="scientific">Alishewanella longhuensis</name>
    <dbReference type="NCBI Taxonomy" id="1091037"/>
    <lineage>
        <taxon>Bacteria</taxon>
        <taxon>Pseudomonadati</taxon>
        <taxon>Pseudomonadota</taxon>
        <taxon>Gammaproteobacteria</taxon>
        <taxon>Alteromonadales</taxon>
        <taxon>Alteromonadaceae</taxon>
        <taxon>Alishewanella</taxon>
    </lineage>
</organism>
<evidence type="ECO:0000256" key="10">
    <source>
        <dbReference type="PROSITE-ProRule" id="PRU00473"/>
    </source>
</evidence>
<evidence type="ECO:0000256" key="3">
    <source>
        <dbReference type="ARBA" id="ARBA00022448"/>
    </source>
</evidence>
<dbReference type="Gene3D" id="3.30.1330.60">
    <property type="entry name" value="OmpA-like domain"/>
    <property type="match status" value="1"/>
</dbReference>
<dbReference type="EMBL" id="BNAO01000002">
    <property type="protein sequence ID" value="GHG63239.1"/>
    <property type="molecule type" value="Genomic_DNA"/>
</dbReference>
<evidence type="ECO:0000256" key="7">
    <source>
        <dbReference type="ARBA" id="ARBA00023114"/>
    </source>
</evidence>
<keyword evidence="3" id="KW-0813">Transport</keyword>
<dbReference type="SUPFAM" id="SSF103088">
    <property type="entry name" value="OmpA-like"/>
    <property type="match status" value="1"/>
</dbReference>
<keyword evidence="11" id="KW-0732">Signal</keyword>
<evidence type="ECO:0000259" key="12">
    <source>
        <dbReference type="PROSITE" id="PS51123"/>
    </source>
</evidence>
<keyword evidence="9" id="KW-0998">Cell outer membrane</keyword>
<evidence type="ECO:0000256" key="9">
    <source>
        <dbReference type="ARBA" id="ARBA00023237"/>
    </source>
</evidence>
<comment type="caution">
    <text evidence="13">The sequence shown here is derived from an EMBL/GenBank/DDBJ whole genome shotgun (WGS) entry which is preliminary data.</text>
</comment>
<evidence type="ECO:0000256" key="2">
    <source>
        <dbReference type="ARBA" id="ARBA00005710"/>
    </source>
</evidence>
<comment type="similarity">
    <text evidence="2">Belongs to the outer membrane OOP (TC 1.B.6) superfamily. OmpA family.</text>
</comment>
<dbReference type="PROSITE" id="PS51257">
    <property type="entry name" value="PROKAR_LIPOPROTEIN"/>
    <property type="match status" value="1"/>
</dbReference>
<sequence>MQKDYKMKNLTMSKSNNTLLVISSCLPMLLAFNSLANTGTDHIEQGWFIGANLGQSTANIDSDSIWRNLENSGFAVNEINEDTRHLGYKLYTGYTFSRYFALEGGYFDLGNMGFNATTSPVSDYTGNTGLKGWNLDLVGRLPLSANWSVLARVGVTQNKSKTRFSSNGLINTTANNQQSSYTKHKYGLGVQYAISDAFVLRLEAERYRMDDLIGNIGDMDLYSLGLVYRFGGSKTHYVPTAAPDPAPTTRQPAPAIPPALVTTEPAVLVLEDVHFNFDTAELNANTKVILRRHVATLKANPQARIRIAGYTSASGSEAYNQALSERRAESIKTFLVSEGINANRFKTIGFGERNPAQYEAKPSVLRSDAAKANMRGLFEIIVE</sequence>
<dbReference type="PANTHER" id="PTHR30329:SF21">
    <property type="entry name" value="LIPOPROTEIN YIAD-RELATED"/>
    <property type="match status" value="1"/>
</dbReference>
<dbReference type="PANTHER" id="PTHR30329">
    <property type="entry name" value="STATOR ELEMENT OF FLAGELLAR MOTOR COMPLEX"/>
    <property type="match status" value="1"/>
</dbReference>
<dbReference type="Pfam" id="PF01389">
    <property type="entry name" value="OmpA_membrane"/>
    <property type="match status" value="1"/>
</dbReference>
<proteinExistence type="inferred from homology"/>
<feature type="signal peptide" evidence="11">
    <location>
        <begin position="1"/>
        <end position="36"/>
    </location>
</feature>
<dbReference type="Gene3D" id="2.40.160.20">
    <property type="match status" value="1"/>
</dbReference>